<organism evidence="1 2">
    <name type="scientific">Nesidiocoris tenuis</name>
    <dbReference type="NCBI Taxonomy" id="355587"/>
    <lineage>
        <taxon>Eukaryota</taxon>
        <taxon>Metazoa</taxon>
        <taxon>Ecdysozoa</taxon>
        <taxon>Arthropoda</taxon>
        <taxon>Hexapoda</taxon>
        <taxon>Insecta</taxon>
        <taxon>Pterygota</taxon>
        <taxon>Neoptera</taxon>
        <taxon>Paraneoptera</taxon>
        <taxon>Hemiptera</taxon>
        <taxon>Heteroptera</taxon>
        <taxon>Panheteroptera</taxon>
        <taxon>Cimicomorpha</taxon>
        <taxon>Miridae</taxon>
        <taxon>Dicyphina</taxon>
        <taxon>Nesidiocoris</taxon>
    </lineage>
</organism>
<keyword evidence="2" id="KW-1185">Reference proteome</keyword>
<feature type="non-terminal residue" evidence="1">
    <location>
        <position position="78"/>
    </location>
</feature>
<evidence type="ECO:0000313" key="1">
    <source>
        <dbReference type="EMBL" id="CAA9999750.1"/>
    </source>
</evidence>
<proteinExistence type="predicted"/>
<gene>
    <name evidence="1" type="ORF">NTEN_LOCUS6007</name>
</gene>
<name>A0A6H5GBM4_9HEMI</name>
<evidence type="ECO:0000313" key="2">
    <source>
        <dbReference type="Proteomes" id="UP000479000"/>
    </source>
</evidence>
<dbReference type="AlphaFoldDB" id="A0A6H5GBM4"/>
<accession>A0A6H5GBM4</accession>
<sequence length="78" mass="9234">MTYFRKFPEEAVWRSSIKSFSHNSVASLLKNSKAFRLRRIIACTVRPEESNISERRVLFCRRCAVSIWASLRCEEIQH</sequence>
<dbReference type="Proteomes" id="UP000479000">
    <property type="component" value="Unassembled WGS sequence"/>
</dbReference>
<protein>
    <submittedName>
        <fullName evidence="1">Uncharacterized protein</fullName>
    </submittedName>
</protein>
<dbReference type="EMBL" id="CADCXU010009044">
    <property type="protein sequence ID" value="CAA9999750.1"/>
    <property type="molecule type" value="Genomic_DNA"/>
</dbReference>
<reference evidence="1 2" key="1">
    <citation type="submission" date="2020-02" db="EMBL/GenBank/DDBJ databases">
        <authorList>
            <person name="Ferguson B K."/>
        </authorList>
    </citation>
    <scope>NUCLEOTIDE SEQUENCE [LARGE SCALE GENOMIC DNA]</scope>
</reference>